<dbReference type="PANTHER" id="PTHR11941:SF54">
    <property type="entry name" value="ENOYL-COA HYDRATASE, MITOCHONDRIAL"/>
    <property type="match status" value="1"/>
</dbReference>
<dbReference type="InterPro" id="IPR029045">
    <property type="entry name" value="ClpP/crotonase-like_dom_sf"/>
</dbReference>
<dbReference type="HOGENOM" id="CLU_009834_7_1_1"/>
<dbReference type="Pfam" id="PF00378">
    <property type="entry name" value="ECH_1"/>
    <property type="match status" value="1"/>
</dbReference>
<dbReference type="PANTHER" id="PTHR11941">
    <property type="entry name" value="ENOYL-COA HYDRATASE-RELATED"/>
    <property type="match status" value="1"/>
</dbReference>
<dbReference type="RefSeq" id="XP_007674852.1">
    <property type="nucleotide sequence ID" value="XM_007676662.1"/>
</dbReference>
<dbReference type="eggNOG" id="KOG1680">
    <property type="taxonomic scope" value="Eukaryota"/>
</dbReference>
<keyword evidence="1" id="KW-0843">Virulence</keyword>
<dbReference type="KEGG" id="bcom:BAUCODRAFT_146605"/>
<dbReference type="OMA" id="MNGHIDD"/>
<dbReference type="AlphaFoldDB" id="M2LU13"/>
<dbReference type="STRING" id="717646.M2LU13"/>
<accession>M2LU13</accession>
<dbReference type="EMBL" id="KB445553">
    <property type="protein sequence ID" value="EMC98012.1"/>
    <property type="molecule type" value="Genomic_DNA"/>
</dbReference>
<dbReference type="GO" id="GO:0006635">
    <property type="term" value="P:fatty acid beta-oxidation"/>
    <property type="evidence" value="ECO:0007669"/>
    <property type="project" value="TreeGrafter"/>
</dbReference>
<evidence type="ECO:0008006" key="4">
    <source>
        <dbReference type="Google" id="ProtNLM"/>
    </source>
</evidence>
<dbReference type="CDD" id="cd06558">
    <property type="entry name" value="crotonase-like"/>
    <property type="match status" value="1"/>
</dbReference>
<dbReference type="OrthoDB" id="410701at2759"/>
<protein>
    <recommendedName>
        <fullName evidence="4">Enoyl-CoA hydratase</fullName>
    </recommendedName>
</protein>
<keyword evidence="3" id="KW-1185">Reference proteome</keyword>
<evidence type="ECO:0000313" key="3">
    <source>
        <dbReference type="Proteomes" id="UP000011761"/>
    </source>
</evidence>
<sequence length="284" mass="30687">MAASTYQTFALSPVRDSKHAVRLTVFNPPINLLNGALLTDLHAYLEVLRTQPEEAPKVVVISSNDPDFWIGHLDLHIVSVQYPLARPEEAGHFLHLLGGILNLFLTLPTVFIAEVNGAAVGGGNEFAVNMDMRFAGPRARFGVPEVGGGIVHGGGIQQLVKLIGPGRAMQMMLSSQGVLGEEAKRLGLVNGFTEDEKHLREFVDDLAVRIASFPRGGLQGTKASIRACLDGSGSMGADMKKLGELAHTQEAQRAISAFIEKGEDQTKSTWELRLPDSVVEIWES</sequence>
<name>M2LU13_BAUPA</name>
<reference evidence="2 3" key="1">
    <citation type="journal article" date="2012" name="PLoS Pathog.">
        <title>Diverse lifestyles and strategies of plant pathogenesis encoded in the genomes of eighteen Dothideomycetes fungi.</title>
        <authorList>
            <person name="Ohm R.A."/>
            <person name="Feau N."/>
            <person name="Henrissat B."/>
            <person name="Schoch C.L."/>
            <person name="Horwitz B.A."/>
            <person name="Barry K.W."/>
            <person name="Condon B.J."/>
            <person name="Copeland A.C."/>
            <person name="Dhillon B."/>
            <person name="Glaser F."/>
            <person name="Hesse C.N."/>
            <person name="Kosti I."/>
            <person name="LaButti K."/>
            <person name="Lindquist E.A."/>
            <person name="Lucas S."/>
            <person name="Salamov A.A."/>
            <person name="Bradshaw R.E."/>
            <person name="Ciuffetti L."/>
            <person name="Hamelin R.C."/>
            <person name="Kema G.H.J."/>
            <person name="Lawrence C."/>
            <person name="Scott J.A."/>
            <person name="Spatafora J.W."/>
            <person name="Turgeon B.G."/>
            <person name="de Wit P.J.G.M."/>
            <person name="Zhong S."/>
            <person name="Goodwin S.B."/>
            <person name="Grigoriev I.V."/>
        </authorList>
    </citation>
    <scope>NUCLEOTIDE SEQUENCE [LARGE SCALE GENOMIC DNA]</scope>
    <source>
        <strain evidence="2 3">UAMH 10762</strain>
    </source>
</reference>
<dbReference type="Gene3D" id="3.90.226.10">
    <property type="entry name" value="2-enoyl-CoA Hydratase, Chain A, domain 1"/>
    <property type="match status" value="1"/>
</dbReference>
<organism evidence="2 3">
    <name type="scientific">Baudoinia panamericana (strain UAMH 10762)</name>
    <name type="common">Angels' share fungus</name>
    <name type="synonym">Baudoinia compniacensis (strain UAMH 10762)</name>
    <dbReference type="NCBI Taxonomy" id="717646"/>
    <lineage>
        <taxon>Eukaryota</taxon>
        <taxon>Fungi</taxon>
        <taxon>Dikarya</taxon>
        <taxon>Ascomycota</taxon>
        <taxon>Pezizomycotina</taxon>
        <taxon>Dothideomycetes</taxon>
        <taxon>Dothideomycetidae</taxon>
        <taxon>Mycosphaerellales</taxon>
        <taxon>Teratosphaeriaceae</taxon>
        <taxon>Baudoinia</taxon>
    </lineage>
</organism>
<gene>
    <name evidence="2" type="ORF">BAUCODRAFT_146605</name>
</gene>
<evidence type="ECO:0000256" key="1">
    <source>
        <dbReference type="ARBA" id="ARBA00023026"/>
    </source>
</evidence>
<dbReference type="GeneID" id="19108702"/>
<dbReference type="Proteomes" id="UP000011761">
    <property type="component" value="Unassembled WGS sequence"/>
</dbReference>
<evidence type="ECO:0000313" key="2">
    <source>
        <dbReference type="EMBL" id="EMC98012.1"/>
    </source>
</evidence>
<dbReference type="SUPFAM" id="SSF52096">
    <property type="entry name" value="ClpP/crotonase"/>
    <property type="match status" value="1"/>
</dbReference>
<dbReference type="GO" id="GO:0003824">
    <property type="term" value="F:catalytic activity"/>
    <property type="evidence" value="ECO:0007669"/>
    <property type="project" value="UniProtKB-ARBA"/>
</dbReference>
<dbReference type="InterPro" id="IPR001753">
    <property type="entry name" value="Enoyl-CoA_hydra/iso"/>
</dbReference>
<proteinExistence type="predicted"/>